<sequence length="31" mass="3260">PSGSKGEITSLLSNHFKVSITGASGHIFHYS</sequence>
<protein>
    <submittedName>
        <fullName evidence="1">Uncharacterized protein</fullName>
    </submittedName>
</protein>
<evidence type="ECO:0000313" key="2">
    <source>
        <dbReference type="Proteomes" id="UP000027120"/>
    </source>
</evidence>
<proteinExistence type="predicted"/>
<dbReference type="AlphaFoldDB" id="A0A067F2B4"/>
<dbReference type="EMBL" id="KK784963">
    <property type="protein sequence ID" value="KDO57346.1"/>
    <property type="molecule type" value="Genomic_DNA"/>
</dbReference>
<dbReference type="Proteomes" id="UP000027120">
    <property type="component" value="Unassembled WGS sequence"/>
</dbReference>
<feature type="non-terminal residue" evidence="1">
    <location>
        <position position="31"/>
    </location>
</feature>
<gene>
    <name evidence="1" type="ORF">CISIN_1g0361691mg</name>
</gene>
<reference evidence="1 2" key="1">
    <citation type="submission" date="2014-04" db="EMBL/GenBank/DDBJ databases">
        <authorList>
            <consortium name="International Citrus Genome Consortium"/>
            <person name="Gmitter F."/>
            <person name="Chen C."/>
            <person name="Farmerie W."/>
            <person name="Harkins T."/>
            <person name="Desany B."/>
            <person name="Mohiuddin M."/>
            <person name="Kodira C."/>
            <person name="Borodovsky M."/>
            <person name="Lomsadze A."/>
            <person name="Burns P."/>
            <person name="Jenkins J."/>
            <person name="Prochnik S."/>
            <person name="Shu S."/>
            <person name="Chapman J."/>
            <person name="Pitluck S."/>
            <person name="Schmutz J."/>
            <person name="Rokhsar D."/>
        </authorList>
    </citation>
    <scope>NUCLEOTIDE SEQUENCE</scope>
</reference>
<accession>A0A067F2B4</accession>
<feature type="non-terminal residue" evidence="1">
    <location>
        <position position="1"/>
    </location>
</feature>
<name>A0A067F2B4_CITSI</name>
<organism evidence="1 2">
    <name type="scientific">Citrus sinensis</name>
    <name type="common">Sweet orange</name>
    <name type="synonym">Citrus aurantium var. sinensis</name>
    <dbReference type="NCBI Taxonomy" id="2711"/>
    <lineage>
        <taxon>Eukaryota</taxon>
        <taxon>Viridiplantae</taxon>
        <taxon>Streptophyta</taxon>
        <taxon>Embryophyta</taxon>
        <taxon>Tracheophyta</taxon>
        <taxon>Spermatophyta</taxon>
        <taxon>Magnoliopsida</taxon>
        <taxon>eudicotyledons</taxon>
        <taxon>Gunneridae</taxon>
        <taxon>Pentapetalae</taxon>
        <taxon>rosids</taxon>
        <taxon>malvids</taxon>
        <taxon>Sapindales</taxon>
        <taxon>Rutaceae</taxon>
        <taxon>Aurantioideae</taxon>
        <taxon>Citrus</taxon>
    </lineage>
</organism>
<evidence type="ECO:0000313" key="1">
    <source>
        <dbReference type="EMBL" id="KDO57346.1"/>
    </source>
</evidence>
<keyword evidence="2" id="KW-1185">Reference proteome</keyword>